<dbReference type="InterPro" id="IPR036291">
    <property type="entry name" value="NAD(P)-bd_dom_sf"/>
</dbReference>
<proteinExistence type="predicted"/>
<dbReference type="InterPro" id="IPR011032">
    <property type="entry name" value="GroES-like_sf"/>
</dbReference>
<dbReference type="Gene3D" id="3.40.50.720">
    <property type="entry name" value="NAD(P)-binding Rossmann-like Domain"/>
    <property type="match status" value="1"/>
</dbReference>
<keyword evidence="3" id="KW-1185">Reference proteome</keyword>
<dbReference type="InterPro" id="IPR013154">
    <property type="entry name" value="ADH-like_N"/>
</dbReference>
<dbReference type="Pfam" id="PF08240">
    <property type="entry name" value="ADH_N"/>
    <property type="match status" value="1"/>
</dbReference>
<dbReference type="SMART" id="SM00829">
    <property type="entry name" value="PKS_ER"/>
    <property type="match status" value="1"/>
</dbReference>
<dbReference type="CDD" id="cd08288">
    <property type="entry name" value="MDR_yhdh"/>
    <property type="match status" value="1"/>
</dbReference>
<dbReference type="RefSeq" id="WP_159600514.1">
    <property type="nucleotide sequence ID" value="NZ_CACSAS010000001.1"/>
</dbReference>
<evidence type="ECO:0000313" key="2">
    <source>
        <dbReference type="EMBL" id="CAA0108280.1"/>
    </source>
</evidence>
<dbReference type="EMBL" id="CACSAS010000001">
    <property type="protein sequence ID" value="CAA0108280.1"/>
    <property type="molecule type" value="Genomic_DNA"/>
</dbReference>
<organism evidence="2 3">
    <name type="scientific">Starkeya nomas</name>
    <dbReference type="NCBI Taxonomy" id="2666134"/>
    <lineage>
        <taxon>Bacteria</taxon>
        <taxon>Pseudomonadati</taxon>
        <taxon>Pseudomonadota</taxon>
        <taxon>Alphaproteobacteria</taxon>
        <taxon>Hyphomicrobiales</taxon>
        <taxon>Xanthobacteraceae</taxon>
        <taxon>Starkeya</taxon>
    </lineage>
</organism>
<dbReference type="Pfam" id="PF00107">
    <property type="entry name" value="ADH_zinc_N"/>
    <property type="match status" value="1"/>
</dbReference>
<dbReference type="EC" id="1.3.1.84" evidence="2"/>
<sequence>MFRAILVTKDDDTYQARLSEVDESALPEGDVTVAIDYSSLNYKDALAITGRGPVVRRFPMVPGIDLAGEVTHSLAPGFAPGDKVLVNGCGLGEVHWGGLAERARVKSEWLVPLPARFSTRQAMSIGTAGFTAMLCVMALERHGMKPDGGEILVTGASGGVGSFAISLLAASGYTVVASTGRPEEADYLERIGAKRIIPRAELAAPGRPLGKELWAGVIDSVGGTTLANACAQTRYGGTVAACGLAGSMDLPATVAPFILRGITLAGVDSVYCPAPLRSAAWQRLATELPLAGIDAIATEIRLDEAIAMAADLLDGKVRGRVAVRLAGG</sequence>
<dbReference type="InterPro" id="IPR051397">
    <property type="entry name" value="Zn-ADH-like_protein"/>
</dbReference>
<dbReference type="AlphaFoldDB" id="A0A5S9PTR5"/>
<feature type="domain" description="Enoyl reductase (ER)" evidence="1">
    <location>
        <begin position="9"/>
        <end position="323"/>
    </location>
</feature>
<protein>
    <submittedName>
        <fullName evidence="2">Acrylyl-CoA reductase AcuI</fullName>
        <ecNumber evidence="2">1.3.1.84</ecNumber>
    </submittedName>
</protein>
<dbReference type="GO" id="GO:0043957">
    <property type="term" value="F:acryloyl-CoA reductase (NADPH) activity"/>
    <property type="evidence" value="ECO:0007669"/>
    <property type="project" value="UniProtKB-EC"/>
</dbReference>
<dbReference type="SUPFAM" id="SSF51735">
    <property type="entry name" value="NAD(P)-binding Rossmann-fold domains"/>
    <property type="match status" value="1"/>
</dbReference>
<name>A0A5S9PTR5_9HYPH</name>
<evidence type="ECO:0000313" key="3">
    <source>
        <dbReference type="Proteomes" id="UP000433050"/>
    </source>
</evidence>
<gene>
    <name evidence="2" type="primary">acuI</name>
    <name evidence="2" type="ORF">STARVERO_03590</name>
</gene>
<evidence type="ECO:0000259" key="1">
    <source>
        <dbReference type="SMART" id="SM00829"/>
    </source>
</evidence>
<reference evidence="2 3" key="1">
    <citation type="submission" date="2019-12" db="EMBL/GenBank/DDBJ databases">
        <authorList>
            <person name="Reyes-Prieto M."/>
        </authorList>
    </citation>
    <scope>NUCLEOTIDE SEQUENCE [LARGE SCALE GENOMIC DNA]</scope>
    <source>
        <strain evidence="2">HF14-78462</strain>
    </source>
</reference>
<accession>A0A5S9PTR5</accession>
<dbReference type="PANTHER" id="PTHR43677:SF1">
    <property type="entry name" value="ACRYLYL-COA REDUCTASE ACUI-RELATED"/>
    <property type="match status" value="1"/>
</dbReference>
<dbReference type="Gene3D" id="3.90.180.10">
    <property type="entry name" value="Medium-chain alcohol dehydrogenases, catalytic domain"/>
    <property type="match status" value="1"/>
</dbReference>
<dbReference type="SUPFAM" id="SSF50129">
    <property type="entry name" value="GroES-like"/>
    <property type="match status" value="1"/>
</dbReference>
<dbReference type="InterPro" id="IPR014188">
    <property type="entry name" value="Acrylyl-CoA_reductase_AcuI"/>
</dbReference>
<dbReference type="NCBIfam" id="TIGR02823">
    <property type="entry name" value="oxido_YhdH"/>
    <property type="match status" value="1"/>
</dbReference>
<dbReference type="InterPro" id="IPR013149">
    <property type="entry name" value="ADH-like_C"/>
</dbReference>
<dbReference type="PANTHER" id="PTHR43677">
    <property type="entry name" value="SHORT-CHAIN DEHYDROGENASE/REDUCTASE"/>
    <property type="match status" value="1"/>
</dbReference>
<dbReference type="Proteomes" id="UP000433050">
    <property type="component" value="Unassembled WGS sequence"/>
</dbReference>
<dbReference type="InterPro" id="IPR020843">
    <property type="entry name" value="ER"/>
</dbReference>
<keyword evidence="2" id="KW-0560">Oxidoreductase</keyword>